<organism evidence="5 6">
    <name type="scientific">Mytilus galloprovincialis</name>
    <name type="common">Mediterranean mussel</name>
    <dbReference type="NCBI Taxonomy" id="29158"/>
    <lineage>
        <taxon>Eukaryota</taxon>
        <taxon>Metazoa</taxon>
        <taxon>Spiralia</taxon>
        <taxon>Lophotrochozoa</taxon>
        <taxon>Mollusca</taxon>
        <taxon>Bivalvia</taxon>
        <taxon>Autobranchia</taxon>
        <taxon>Pteriomorphia</taxon>
        <taxon>Mytilida</taxon>
        <taxon>Mytiloidea</taxon>
        <taxon>Mytilidae</taxon>
        <taxon>Mytilinae</taxon>
        <taxon>Mytilus</taxon>
    </lineage>
</organism>
<evidence type="ECO:0000256" key="3">
    <source>
        <dbReference type="ARBA" id="ARBA00022839"/>
    </source>
</evidence>
<dbReference type="InterPro" id="IPR013520">
    <property type="entry name" value="Ribonucl_H"/>
</dbReference>
<keyword evidence="3" id="KW-0269">Exonuclease</keyword>
<dbReference type="Pfam" id="PF25244">
    <property type="entry name" value="PML_C"/>
    <property type="match status" value="1"/>
</dbReference>
<dbReference type="Pfam" id="PF20700">
    <property type="entry name" value="Mutator"/>
    <property type="match status" value="1"/>
</dbReference>
<accession>A0A8B6CAW6</accession>
<dbReference type="SMART" id="SM00479">
    <property type="entry name" value="EXOIII"/>
    <property type="match status" value="1"/>
</dbReference>
<sequence length="656" mass="74506">MLHVGLGETQLNNLLASVNLHYLSVSGLKTREEEVGAALESYAEESMTKYLNMESNLQENTHGCASLIGQKTGKVLNVKIKSKNCRTCDVAKRKGIVPKDHKCSKNHTGSSKGMEPALVVDMIRDVIDKGVNIKEIAGDDDTTGFQRAQNVLKIKLKKRSDKNHIKKNISKQLYAIKKNYKELSQRVINYIMQNFSYMVAQNKKNTEGVTTGLKAMVGHIFGDHSFCNTKWCVFLENPLAKFSKLPYGKPLQNPELKKELDRIFIKKLSIQAEKLANLASTQTNENLNQILATKAPKYKHYSASNSLSYRFSATVAQKNEGHRYVHEKTRKYKRRRIELKSEKSNSNGIAEVLEGTTYESNIDIEDDITDQLEEIPTWKQITAEENFPIIVFDLETTGLSRQSDIVQIAAVTENETFSAYVMPSKKITPQASDITKLAFFDGQMYYDEVPVESSPPFEVFTNLIAFLSKFPFKPTLVGHNIKTFDCHILYNQLNKLKMWDEFCLYFNGFIDTRMLFRSEYPGRQSYKQCDLVSDFLGESYDAHNALYDCKSLFKLVQLHGNLASHFCKHTFDGMYPKYCQNDLSFKALVENKVMSKQLAKKAASTGLCKKHFILSIQRNGIDGLRALLSQKNSSGVVRVTASKSIIQKVYDFCYVK</sequence>
<dbReference type="EMBL" id="UYJE01001481">
    <property type="protein sequence ID" value="VDI02504.1"/>
    <property type="molecule type" value="Genomic_DNA"/>
</dbReference>
<feature type="domain" description="Exonuclease" evidence="4">
    <location>
        <begin position="388"/>
        <end position="565"/>
    </location>
</feature>
<evidence type="ECO:0000313" key="6">
    <source>
        <dbReference type="Proteomes" id="UP000596742"/>
    </source>
</evidence>
<comment type="caution">
    <text evidence="5">The sequence shown here is derived from an EMBL/GenBank/DDBJ whole genome shotgun (WGS) entry which is preliminary data.</text>
</comment>
<dbReference type="OrthoDB" id="6075177at2759"/>
<name>A0A8B6CAW6_MYTGA</name>
<dbReference type="InterPro" id="IPR036397">
    <property type="entry name" value="RNaseH_sf"/>
</dbReference>
<dbReference type="Proteomes" id="UP000596742">
    <property type="component" value="Unassembled WGS sequence"/>
</dbReference>
<keyword evidence="6" id="KW-1185">Reference proteome</keyword>
<evidence type="ECO:0000256" key="1">
    <source>
        <dbReference type="ARBA" id="ARBA00022722"/>
    </source>
</evidence>
<dbReference type="AlphaFoldDB" id="A0A8B6CAW6"/>
<dbReference type="Gene3D" id="3.30.420.10">
    <property type="entry name" value="Ribonuclease H-like superfamily/Ribonuclease H"/>
    <property type="match status" value="1"/>
</dbReference>
<gene>
    <name evidence="5" type="ORF">MGAL_10B058314</name>
</gene>
<reference evidence="5" key="1">
    <citation type="submission" date="2018-11" db="EMBL/GenBank/DDBJ databases">
        <authorList>
            <person name="Alioto T."/>
            <person name="Alioto T."/>
        </authorList>
    </citation>
    <scope>NUCLEOTIDE SEQUENCE</scope>
</reference>
<dbReference type="InterPro" id="IPR049012">
    <property type="entry name" value="Mutator_transp_dom"/>
</dbReference>
<dbReference type="PANTHER" id="PTHR30231">
    <property type="entry name" value="DNA POLYMERASE III SUBUNIT EPSILON"/>
    <property type="match status" value="1"/>
</dbReference>
<dbReference type="GO" id="GO:0003676">
    <property type="term" value="F:nucleic acid binding"/>
    <property type="evidence" value="ECO:0007669"/>
    <property type="project" value="InterPro"/>
</dbReference>
<evidence type="ECO:0000313" key="5">
    <source>
        <dbReference type="EMBL" id="VDI02504.1"/>
    </source>
</evidence>
<keyword evidence="1" id="KW-0540">Nuclease</keyword>
<protein>
    <recommendedName>
        <fullName evidence="4">Exonuclease domain-containing protein</fullName>
    </recommendedName>
</protein>
<dbReference type="SUPFAM" id="SSF53098">
    <property type="entry name" value="Ribonuclease H-like"/>
    <property type="match status" value="1"/>
</dbReference>
<dbReference type="PANTHER" id="PTHR30231:SF4">
    <property type="entry name" value="PROTEIN NEN2"/>
    <property type="match status" value="1"/>
</dbReference>
<proteinExistence type="predicted"/>
<dbReference type="Pfam" id="PF00929">
    <property type="entry name" value="RNase_T"/>
    <property type="match status" value="1"/>
</dbReference>
<evidence type="ECO:0000256" key="2">
    <source>
        <dbReference type="ARBA" id="ARBA00022801"/>
    </source>
</evidence>
<dbReference type="InterPro" id="IPR012337">
    <property type="entry name" value="RNaseH-like_sf"/>
</dbReference>
<dbReference type="GO" id="GO:0008408">
    <property type="term" value="F:3'-5' exonuclease activity"/>
    <property type="evidence" value="ECO:0007669"/>
    <property type="project" value="TreeGrafter"/>
</dbReference>
<dbReference type="CDD" id="cd06127">
    <property type="entry name" value="DEDDh"/>
    <property type="match status" value="1"/>
</dbReference>
<keyword evidence="2" id="KW-0378">Hydrolase</keyword>
<dbReference type="InterPro" id="IPR057617">
    <property type="entry name" value="PML_C"/>
</dbReference>
<evidence type="ECO:0000259" key="4">
    <source>
        <dbReference type="SMART" id="SM00479"/>
    </source>
</evidence>